<organism evidence="2 3">
    <name type="scientific">Paractinoplanes hotanensis</name>
    <dbReference type="NCBI Taxonomy" id="2906497"/>
    <lineage>
        <taxon>Bacteria</taxon>
        <taxon>Bacillati</taxon>
        <taxon>Actinomycetota</taxon>
        <taxon>Actinomycetes</taxon>
        <taxon>Micromonosporales</taxon>
        <taxon>Micromonosporaceae</taxon>
        <taxon>Paractinoplanes</taxon>
    </lineage>
</organism>
<gene>
    <name evidence="2" type="ORF">LXN57_37160</name>
</gene>
<dbReference type="EMBL" id="JAMQOL010000055">
    <property type="protein sequence ID" value="MCM4083193.1"/>
    <property type="molecule type" value="Genomic_DNA"/>
</dbReference>
<dbReference type="Pfam" id="PF01243">
    <property type="entry name" value="PNPOx_N"/>
    <property type="match status" value="1"/>
</dbReference>
<sequence length="167" mass="18462">MVTPDEPNPELIGHARELLTANHFLTLATVSGGGQPWVTPVYFSWTGGWEFLWVSALDAEHSRNLAERPAVALTVYDSTVPAYHGQAVYAVGEGRAVPSDELDDRLVHYPGPAERGGSVFSREELTDDSPWRLYQAAATELWVLCPGEPRRACTLHNISKDHRARVL</sequence>
<dbReference type="SUPFAM" id="SSF50475">
    <property type="entry name" value="FMN-binding split barrel"/>
    <property type="match status" value="1"/>
</dbReference>
<reference evidence="2 3" key="1">
    <citation type="submission" date="2022-06" db="EMBL/GenBank/DDBJ databases">
        <title>Actinoplanes abujensis sp. nov., isolated from Nigerian arid soil.</title>
        <authorList>
            <person name="Ding P."/>
        </authorList>
    </citation>
    <scope>NUCLEOTIDE SEQUENCE [LARGE SCALE GENOMIC DNA]</scope>
    <source>
        <strain evidence="3">TRM88002</strain>
    </source>
</reference>
<dbReference type="Proteomes" id="UP001523216">
    <property type="component" value="Unassembled WGS sequence"/>
</dbReference>
<evidence type="ECO:0000259" key="1">
    <source>
        <dbReference type="Pfam" id="PF01243"/>
    </source>
</evidence>
<dbReference type="RefSeq" id="WP_251802904.1">
    <property type="nucleotide sequence ID" value="NZ_JAMQOL010000055.1"/>
</dbReference>
<protein>
    <submittedName>
        <fullName evidence="2">Pyridoxamine 5'-phosphate oxidase family protein</fullName>
    </submittedName>
</protein>
<proteinExistence type="predicted"/>
<evidence type="ECO:0000313" key="2">
    <source>
        <dbReference type="EMBL" id="MCM4083193.1"/>
    </source>
</evidence>
<accession>A0ABT0YCH2</accession>
<dbReference type="InterPro" id="IPR012349">
    <property type="entry name" value="Split_barrel_FMN-bd"/>
</dbReference>
<evidence type="ECO:0000313" key="3">
    <source>
        <dbReference type="Proteomes" id="UP001523216"/>
    </source>
</evidence>
<keyword evidence="3" id="KW-1185">Reference proteome</keyword>
<comment type="caution">
    <text evidence="2">The sequence shown here is derived from an EMBL/GenBank/DDBJ whole genome shotgun (WGS) entry which is preliminary data.</text>
</comment>
<name>A0ABT0YCH2_9ACTN</name>
<dbReference type="Gene3D" id="2.30.110.10">
    <property type="entry name" value="Electron Transport, Fmn-binding Protein, Chain A"/>
    <property type="match status" value="1"/>
</dbReference>
<feature type="domain" description="Pyridoxamine 5'-phosphate oxidase N-terminal" evidence="1">
    <location>
        <begin position="14"/>
        <end position="108"/>
    </location>
</feature>
<dbReference type="InterPro" id="IPR011576">
    <property type="entry name" value="Pyridox_Oxase_N"/>
</dbReference>